<evidence type="ECO:0000313" key="4">
    <source>
        <dbReference type="Proteomes" id="UP000375690"/>
    </source>
</evidence>
<dbReference type="AlphaFoldDB" id="A0A5M5C144"/>
<name>A0A5M5C144_BACOV</name>
<evidence type="ECO:0000313" key="2">
    <source>
        <dbReference type="EMBL" id="KAB1331540.1"/>
    </source>
</evidence>
<evidence type="ECO:0000313" key="3">
    <source>
        <dbReference type="Proteomes" id="UP000323717"/>
    </source>
</evidence>
<dbReference type="EMBL" id="VWLE01000489">
    <property type="protein sequence ID" value="KAA3940486.1"/>
    <property type="molecule type" value="Genomic_DNA"/>
</dbReference>
<protein>
    <submittedName>
        <fullName evidence="1">Uncharacterized protein</fullName>
    </submittedName>
</protein>
<evidence type="ECO:0000313" key="1">
    <source>
        <dbReference type="EMBL" id="KAA3940486.1"/>
    </source>
</evidence>
<dbReference type="Proteomes" id="UP000375690">
    <property type="component" value="Unassembled WGS sequence"/>
</dbReference>
<dbReference type="RefSeq" id="WP_149968724.1">
    <property type="nucleotide sequence ID" value="NZ_CP113514.1"/>
</dbReference>
<comment type="caution">
    <text evidence="1">The sequence shown here is derived from an EMBL/GenBank/DDBJ whole genome shotgun (WGS) entry which is preliminary data.</text>
</comment>
<organism evidence="1 3">
    <name type="scientific">Bacteroides ovatus</name>
    <dbReference type="NCBI Taxonomy" id="28116"/>
    <lineage>
        <taxon>Bacteria</taxon>
        <taxon>Pseudomonadati</taxon>
        <taxon>Bacteroidota</taxon>
        <taxon>Bacteroidia</taxon>
        <taxon>Bacteroidales</taxon>
        <taxon>Bacteroidaceae</taxon>
        <taxon>Bacteroides</taxon>
    </lineage>
</organism>
<dbReference type="EMBL" id="VWFC01000001">
    <property type="protein sequence ID" value="KAB1331540.1"/>
    <property type="molecule type" value="Genomic_DNA"/>
</dbReference>
<gene>
    <name evidence="2" type="ORF">F3B53_01880</name>
    <name evidence="1" type="ORF">F3D71_23575</name>
</gene>
<accession>A0A5M5C144</accession>
<proteinExistence type="predicted"/>
<dbReference type="Proteomes" id="UP000323717">
    <property type="component" value="Unassembled WGS sequence"/>
</dbReference>
<sequence length="89" mass="10733">MKKFIYKSNLRRERMPGWLKDITDYTLKEFNSFFSFGSKFDFEMLEWGIKEDLKLLGKENVTVELVTDEEEMVIFVKRSGRTLISIYFK</sequence>
<reference evidence="3 4" key="1">
    <citation type="journal article" date="2019" name="Nat. Med.">
        <title>A library of human gut bacterial isolates paired with longitudinal multiomics data enables mechanistic microbiome research.</title>
        <authorList>
            <person name="Poyet M."/>
            <person name="Groussin M."/>
            <person name="Gibbons S.M."/>
            <person name="Avila-Pacheco J."/>
            <person name="Jiang X."/>
            <person name="Kearney S.M."/>
            <person name="Perrotta A.R."/>
            <person name="Berdy B."/>
            <person name="Zhao S."/>
            <person name="Lieberman T.D."/>
            <person name="Swanson P.K."/>
            <person name="Smith M."/>
            <person name="Roesemann S."/>
            <person name="Alexander J.E."/>
            <person name="Rich S.A."/>
            <person name="Livny J."/>
            <person name="Vlamakis H."/>
            <person name="Clish C."/>
            <person name="Bullock K."/>
            <person name="Deik A."/>
            <person name="Scott J."/>
            <person name="Pierce K.A."/>
            <person name="Xavier R.J."/>
            <person name="Alm E.J."/>
        </authorList>
    </citation>
    <scope>NUCLEOTIDE SEQUENCE [LARGE SCALE GENOMIC DNA]</scope>
    <source>
        <strain evidence="1 3">BIOML-A163</strain>
        <strain evidence="2 4">BIOML-A2</strain>
    </source>
</reference>